<accession>A0ABP8W5Y4</accession>
<dbReference type="InterPro" id="IPR050177">
    <property type="entry name" value="Lipid_A_modif_metabolic_enz"/>
</dbReference>
<organism evidence="2 3">
    <name type="scientific">Frondihabitans cladoniiphilus</name>
    <dbReference type="NCBI Taxonomy" id="715785"/>
    <lineage>
        <taxon>Bacteria</taxon>
        <taxon>Bacillati</taxon>
        <taxon>Actinomycetota</taxon>
        <taxon>Actinomycetes</taxon>
        <taxon>Micrococcales</taxon>
        <taxon>Microbacteriaceae</taxon>
        <taxon>Frondihabitans</taxon>
    </lineage>
</organism>
<feature type="domain" description="NAD-dependent epimerase/dehydratase" evidence="1">
    <location>
        <begin position="4"/>
        <end position="237"/>
    </location>
</feature>
<evidence type="ECO:0000259" key="1">
    <source>
        <dbReference type="Pfam" id="PF01370"/>
    </source>
</evidence>
<dbReference type="RefSeq" id="WP_345376711.1">
    <property type="nucleotide sequence ID" value="NZ_BAABLM010000007.1"/>
</dbReference>
<dbReference type="InterPro" id="IPR036291">
    <property type="entry name" value="NAD(P)-bd_dom_sf"/>
</dbReference>
<dbReference type="PANTHER" id="PTHR43245">
    <property type="entry name" value="BIFUNCTIONAL POLYMYXIN RESISTANCE PROTEIN ARNA"/>
    <property type="match status" value="1"/>
</dbReference>
<dbReference type="SUPFAM" id="SSF51735">
    <property type="entry name" value="NAD(P)-binding Rossmann-fold domains"/>
    <property type="match status" value="1"/>
</dbReference>
<dbReference type="EMBL" id="BAABLM010000007">
    <property type="protein sequence ID" value="GAA4682382.1"/>
    <property type="molecule type" value="Genomic_DNA"/>
</dbReference>
<sequence length="311" mass="33304">MTRILVTGGAGRLGRSVVATLVEAGHEVVSVDRIRTGAAGAREIELDLTDRTATLAVFRDERPEAVIHLAAIAVPFSAPEDVIFRTNTTIAWNVVEAAGVGGATKVLAASSPTVIGYGAPHGWTPERLPLDETTPLAPWNAYSLSKRVIEEIVAMAATRDGDAVRYGIFRPCFVISPEEWDGAPTQQGHTLLERLDNPDHAAVSLFNYVDARDAGDFVLAWLARADEVPNGSVFFVGAADALARESLDELVPRYLPAAERQAGVLRDGAPAFSVAKAARLLQWAPTRSWREQLHEPVAVPTPNAATETSLS</sequence>
<evidence type="ECO:0000313" key="3">
    <source>
        <dbReference type="Proteomes" id="UP001501295"/>
    </source>
</evidence>
<gene>
    <name evidence="2" type="ORF">GCM10025780_29780</name>
</gene>
<dbReference type="Gene3D" id="3.40.50.720">
    <property type="entry name" value="NAD(P)-binding Rossmann-like Domain"/>
    <property type="match status" value="1"/>
</dbReference>
<name>A0ABP8W5Y4_9MICO</name>
<evidence type="ECO:0000313" key="2">
    <source>
        <dbReference type="EMBL" id="GAA4682382.1"/>
    </source>
</evidence>
<keyword evidence="3" id="KW-1185">Reference proteome</keyword>
<dbReference type="Pfam" id="PF01370">
    <property type="entry name" value="Epimerase"/>
    <property type="match status" value="1"/>
</dbReference>
<dbReference type="Proteomes" id="UP001501295">
    <property type="component" value="Unassembled WGS sequence"/>
</dbReference>
<dbReference type="InterPro" id="IPR001509">
    <property type="entry name" value="Epimerase_deHydtase"/>
</dbReference>
<reference evidence="3" key="1">
    <citation type="journal article" date="2019" name="Int. J. Syst. Evol. Microbiol.">
        <title>The Global Catalogue of Microorganisms (GCM) 10K type strain sequencing project: providing services to taxonomists for standard genome sequencing and annotation.</title>
        <authorList>
            <consortium name="The Broad Institute Genomics Platform"/>
            <consortium name="The Broad Institute Genome Sequencing Center for Infectious Disease"/>
            <person name="Wu L."/>
            <person name="Ma J."/>
        </authorList>
    </citation>
    <scope>NUCLEOTIDE SEQUENCE [LARGE SCALE GENOMIC DNA]</scope>
    <source>
        <strain evidence="3">JCM 18956</strain>
    </source>
</reference>
<comment type="caution">
    <text evidence="2">The sequence shown here is derived from an EMBL/GenBank/DDBJ whole genome shotgun (WGS) entry which is preliminary data.</text>
</comment>
<proteinExistence type="predicted"/>
<protein>
    <submittedName>
        <fullName evidence="2">NAD(P)-dependent oxidoreductase</fullName>
    </submittedName>
</protein>